<dbReference type="Gene3D" id="1.10.1660.10">
    <property type="match status" value="1"/>
</dbReference>
<dbReference type="InterPro" id="IPR009061">
    <property type="entry name" value="DNA-bd_dom_put_sf"/>
</dbReference>
<sequence>MQGDEGLMGSGEFSRRSLLSPKALRVYEQRGLLVPATVDPANGYRRYAATQLEDARLVVRLRRLGMPLDRVAAVLAAPAAARAELLAAYWDETERRVAGQRALVAALLAQWEDPSAGGGAVHDVQQREVPQQRVLSEQRTITQPEMPAWVPAAVARLEERAAAYGGPSGPMLLVFHGLVTEDSDGPLEVCLPVAAPEDDPAVRVEPAHREAYVRLRKRETVFPSILTAYDEVAAWLQGQGLRPSAGPREVYFAHFPSAAPDDEVCDVAFPY</sequence>
<reference evidence="3 4" key="1">
    <citation type="submission" date="2019-02" db="EMBL/GenBank/DDBJ databases">
        <title>Genomic Encyclopedia of Type Strains, Phase IV (KMG-IV): sequencing the most valuable type-strain genomes for metagenomic binning, comparative biology and taxonomic classification.</title>
        <authorList>
            <person name="Goeker M."/>
        </authorList>
    </citation>
    <scope>NUCLEOTIDE SEQUENCE [LARGE SCALE GENOMIC DNA]</scope>
    <source>
        <strain evidence="3 4">DSM 45622</strain>
    </source>
</reference>
<evidence type="ECO:0000313" key="3">
    <source>
        <dbReference type="EMBL" id="RZS79470.1"/>
    </source>
</evidence>
<protein>
    <submittedName>
        <fullName evidence="3">DNA-binding transcriptional MerR regulator</fullName>
    </submittedName>
</protein>
<dbReference type="Proteomes" id="UP000293638">
    <property type="component" value="Unassembled WGS sequence"/>
</dbReference>
<dbReference type="EMBL" id="SGXD01000006">
    <property type="protein sequence ID" value="RZS79470.1"/>
    <property type="molecule type" value="Genomic_DNA"/>
</dbReference>
<dbReference type="SUPFAM" id="SSF55136">
    <property type="entry name" value="Probable bacterial effector-binding domain"/>
    <property type="match status" value="1"/>
</dbReference>
<dbReference type="InterPro" id="IPR047057">
    <property type="entry name" value="MerR_fam"/>
</dbReference>
<dbReference type="Pfam" id="PF13411">
    <property type="entry name" value="MerR_1"/>
    <property type="match status" value="1"/>
</dbReference>
<keyword evidence="4" id="KW-1185">Reference proteome</keyword>
<evidence type="ECO:0000313" key="4">
    <source>
        <dbReference type="Proteomes" id="UP000293638"/>
    </source>
</evidence>
<keyword evidence="1 3" id="KW-0238">DNA-binding</keyword>
<dbReference type="InterPro" id="IPR011256">
    <property type="entry name" value="Reg_factor_effector_dom_sf"/>
</dbReference>
<dbReference type="PANTHER" id="PTHR30204">
    <property type="entry name" value="REDOX-CYCLING DRUG-SENSING TRANSCRIPTIONAL ACTIVATOR SOXR"/>
    <property type="match status" value="1"/>
</dbReference>
<dbReference type="GO" id="GO:0003677">
    <property type="term" value="F:DNA binding"/>
    <property type="evidence" value="ECO:0007669"/>
    <property type="project" value="UniProtKB-KW"/>
</dbReference>
<name>A0A4Q7NAG1_9ACTN</name>
<dbReference type="SUPFAM" id="SSF46955">
    <property type="entry name" value="Putative DNA-binding domain"/>
    <property type="match status" value="1"/>
</dbReference>
<accession>A0A4Q7NAG1</accession>
<dbReference type="SMART" id="SM00422">
    <property type="entry name" value="HTH_MERR"/>
    <property type="match status" value="1"/>
</dbReference>
<dbReference type="PROSITE" id="PS50937">
    <property type="entry name" value="HTH_MERR_2"/>
    <property type="match status" value="1"/>
</dbReference>
<dbReference type="Gene3D" id="3.20.80.10">
    <property type="entry name" value="Regulatory factor, effector binding domain"/>
    <property type="match status" value="1"/>
</dbReference>
<dbReference type="AlphaFoldDB" id="A0A4Q7NAG1"/>
<comment type="caution">
    <text evidence="3">The sequence shown here is derived from an EMBL/GenBank/DDBJ whole genome shotgun (WGS) entry which is preliminary data.</text>
</comment>
<dbReference type="RefSeq" id="WP_231116569.1">
    <property type="nucleotide sequence ID" value="NZ_SGXD01000006.1"/>
</dbReference>
<feature type="domain" description="HTH merR-type" evidence="2">
    <location>
        <begin position="11"/>
        <end position="77"/>
    </location>
</feature>
<evidence type="ECO:0000259" key="2">
    <source>
        <dbReference type="PROSITE" id="PS50937"/>
    </source>
</evidence>
<dbReference type="InterPro" id="IPR000551">
    <property type="entry name" value="MerR-type_HTH_dom"/>
</dbReference>
<evidence type="ECO:0000256" key="1">
    <source>
        <dbReference type="ARBA" id="ARBA00023125"/>
    </source>
</evidence>
<dbReference type="GO" id="GO:0003700">
    <property type="term" value="F:DNA-binding transcription factor activity"/>
    <property type="evidence" value="ECO:0007669"/>
    <property type="project" value="InterPro"/>
</dbReference>
<dbReference type="PANTHER" id="PTHR30204:SF97">
    <property type="entry name" value="MERR FAMILY REGULATORY PROTEIN"/>
    <property type="match status" value="1"/>
</dbReference>
<gene>
    <name evidence="3" type="ORF">EV189_3824</name>
</gene>
<proteinExistence type="predicted"/>
<organism evidence="3 4">
    <name type="scientific">Motilibacter rhizosphaerae</name>
    <dbReference type="NCBI Taxonomy" id="598652"/>
    <lineage>
        <taxon>Bacteria</taxon>
        <taxon>Bacillati</taxon>
        <taxon>Actinomycetota</taxon>
        <taxon>Actinomycetes</taxon>
        <taxon>Motilibacterales</taxon>
        <taxon>Motilibacteraceae</taxon>
        <taxon>Motilibacter</taxon>
    </lineage>
</organism>